<evidence type="ECO:0000313" key="3">
    <source>
        <dbReference type="Proteomes" id="UP001189792"/>
    </source>
</evidence>
<dbReference type="SUPFAM" id="SSF49401">
    <property type="entry name" value="Bacterial adhesins"/>
    <property type="match status" value="1"/>
</dbReference>
<evidence type="ECO:0000313" key="1">
    <source>
        <dbReference type="EMBL" id="CAJ0877776.1"/>
    </source>
</evidence>
<name>A0AAD2C098_9RALS</name>
<dbReference type="InterPro" id="IPR036937">
    <property type="entry name" value="Adhesion_dom_fimbrial_sf"/>
</dbReference>
<dbReference type="GO" id="GO:0007155">
    <property type="term" value="P:cell adhesion"/>
    <property type="evidence" value="ECO:0007669"/>
    <property type="project" value="InterPro"/>
</dbReference>
<gene>
    <name evidence="2" type="ORF">R77564_03007</name>
    <name evidence="1" type="ORF">R77567_03052</name>
</gene>
<evidence type="ECO:0008006" key="5">
    <source>
        <dbReference type="Google" id="ProtNLM"/>
    </source>
</evidence>
<dbReference type="AlphaFoldDB" id="A0AAD2C098"/>
<dbReference type="Gene3D" id="2.60.40.1090">
    <property type="entry name" value="Fimbrial-type adhesion domain"/>
    <property type="match status" value="1"/>
</dbReference>
<dbReference type="EMBL" id="CAUDLI010000006">
    <property type="protein sequence ID" value="CAJ0885201.1"/>
    <property type="molecule type" value="Genomic_DNA"/>
</dbReference>
<proteinExistence type="predicted"/>
<reference evidence="1 3" key="1">
    <citation type="submission" date="2023-07" db="EMBL/GenBank/DDBJ databases">
        <authorList>
            <person name="Peeters C."/>
        </authorList>
    </citation>
    <scope>NUCLEOTIDE SEQUENCE</scope>
    <source>
        <strain evidence="2 3">LMG 32965</strain>
        <strain evidence="1">R-77567</strain>
    </source>
</reference>
<sequence length="55" mass="5750">MGDVPVGAFKGVGTSPDTTWTKAFDIPLKARYVQTDNGITPGAANSAATFTLTYQ</sequence>
<protein>
    <recommendedName>
        <fullName evidence="5">Fimbrial-type adhesion domain-containing protein</fullName>
    </recommendedName>
</protein>
<dbReference type="EMBL" id="CAUDKO010000006">
    <property type="protein sequence ID" value="CAJ0877776.1"/>
    <property type="molecule type" value="Genomic_DNA"/>
</dbReference>
<evidence type="ECO:0000313" key="4">
    <source>
        <dbReference type="Proteomes" id="UP001190491"/>
    </source>
</evidence>
<keyword evidence="3" id="KW-1185">Reference proteome</keyword>
<dbReference type="GO" id="GO:0009289">
    <property type="term" value="C:pilus"/>
    <property type="evidence" value="ECO:0007669"/>
    <property type="project" value="InterPro"/>
</dbReference>
<dbReference type="Proteomes" id="UP001190491">
    <property type="component" value="Unassembled WGS sequence"/>
</dbReference>
<dbReference type="InterPro" id="IPR008966">
    <property type="entry name" value="Adhesion_dom_sf"/>
</dbReference>
<accession>A0AAD2C098</accession>
<evidence type="ECO:0000313" key="2">
    <source>
        <dbReference type="EMBL" id="CAJ0885201.1"/>
    </source>
</evidence>
<comment type="caution">
    <text evidence="1">The sequence shown here is derived from an EMBL/GenBank/DDBJ whole genome shotgun (WGS) entry which is preliminary data.</text>
</comment>
<organism evidence="1 4">
    <name type="scientific">Ralstonia flatus</name>
    <dbReference type="NCBI Taxonomy" id="3058601"/>
    <lineage>
        <taxon>Bacteria</taxon>
        <taxon>Pseudomonadati</taxon>
        <taxon>Pseudomonadota</taxon>
        <taxon>Betaproteobacteria</taxon>
        <taxon>Burkholderiales</taxon>
        <taxon>Burkholderiaceae</taxon>
        <taxon>Ralstonia</taxon>
    </lineage>
</organism>
<dbReference type="Proteomes" id="UP001189792">
    <property type="component" value="Unassembled WGS sequence"/>
</dbReference>